<dbReference type="AlphaFoldDB" id="A0A2N6T2P4"/>
<evidence type="ECO:0000313" key="3">
    <source>
        <dbReference type="Proteomes" id="UP000235836"/>
    </source>
</evidence>
<feature type="transmembrane region" description="Helical" evidence="1">
    <location>
        <begin position="26"/>
        <end position="47"/>
    </location>
</feature>
<proteinExistence type="predicted"/>
<evidence type="ECO:0000313" key="2">
    <source>
        <dbReference type="EMBL" id="PMC63607.1"/>
    </source>
</evidence>
<accession>A0A2N6T2P4</accession>
<reference evidence="2 3" key="1">
    <citation type="submission" date="2017-09" db="EMBL/GenBank/DDBJ databases">
        <title>Bacterial strain isolated from the female urinary microbiota.</title>
        <authorList>
            <person name="Thomas-White K."/>
            <person name="Kumar N."/>
            <person name="Forster S."/>
            <person name="Putonti C."/>
            <person name="Lawley T."/>
            <person name="Wolfe A.J."/>
        </authorList>
    </citation>
    <scope>NUCLEOTIDE SEQUENCE [LARGE SCALE GENOMIC DNA]</scope>
    <source>
        <strain evidence="2 3">UMB0792</strain>
    </source>
</reference>
<dbReference type="EMBL" id="PNHG01000021">
    <property type="protein sequence ID" value="PMC63607.1"/>
    <property type="molecule type" value="Genomic_DNA"/>
</dbReference>
<dbReference type="Proteomes" id="UP000235836">
    <property type="component" value="Unassembled WGS sequence"/>
</dbReference>
<gene>
    <name evidence="2" type="ORF">CJ203_10095</name>
</gene>
<comment type="caution">
    <text evidence="2">The sequence shown here is derived from an EMBL/GenBank/DDBJ whole genome shotgun (WGS) entry which is preliminary data.</text>
</comment>
<name>A0A2N6T2P4_9CORY</name>
<evidence type="ECO:0000256" key="1">
    <source>
        <dbReference type="SAM" id="Phobius"/>
    </source>
</evidence>
<sequence>MTTVTVAGLFTPNGELGFNASPAESLFILALLFAPAILIFTIVMVLLRRKRTPQEIVAHTLKVHTANLSPDTDEIIVIITVDEDTFNKLLLIDGPCRLTSPTTRPVTFQTGVRGGAPTLDPNTGWTIPVTAATKAELHALPAEPGEYELATVNVAIVVE</sequence>
<protein>
    <submittedName>
        <fullName evidence="2">Uncharacterized protein</fullName>
    </submittedName>
</protein>
<keyword evidence="1" id="KW-0472">Membrane</keyword>
<keyword evidence="3" id="KW-1185">Reference proteome</keyword>
<organism evidence="2 3">
    <name type="scientific">Corynebacterium tuscaniense</name>
    <dbReference type="NCBI Taxonomy" id="302449"/>
    <lineage>
        <taxon>Bacteria</taxon>
        <taxon>Bacillati</taxon>
        <taxon>Actinomycetota</taxon>
        <taxon>Actinomycetes</taxon>
        <taxon>Mycobacteriales</taxon>
        <taxon>Corynebacteriaceae</taxon>
        <taxon>Corynebacterium</taxon>
    </lineage>
</organism>
<keyword evidence="1" id="KW-1133">Transmembrane helix</keyword>
<dbReference type="RefSeq" id="WP_052092800.1">
    <property type="nucleotide sequence ID" value="NZ_JBHRZL010000007.1"/>
</dbReference>
<keyword evidence="1" id="KW-0812">Transmembrane</keyword>